<evidence type="ECO:0000313" key="2">
    <source>
        <dbReference type="Proteomes" id="UP000245283"/>
    </source>
</evidence>
<accession>A0A2V1K042</accession>
<reference evidence="2" key="1">
    <citation type="submission" date="2018-05" db="EMBL/GenBank/DDBJ databases">
        <authorList>
            <person name="Li Y."/>
        </authorList>
    </citation>
    <scope>NUCLEOTIDE SEQUENCE [LARGE SCALE GENOMIC DNA]</scope>
    <source>
        <strain evidence="2">sk1b4</strain>
    </source>
</reference>
<gene>
    <name evidence="1" type="ORF">DD236_11080</name>
</gene>
<dbReference type="AlphaFoldDB" id="A0A2V1K042"/>
<sequence>MPEINAPSAFVAALDSLRGHSFRPEIHIVQIPPPKRIAPWAVALQAEVNDSTVLDPDAYRGNARFVLLHDPEGQPAWDGTFRIVCYASAPVDREIGDDPMLSEVAWAWLTDALHGHEAEYHNLTGTVTRLYNETFGGESLLSSRTEVELRASWSPEDPDVSAHLQAWAAFAAEACGLGPAGVSALPLRLEEME</sequence>
<dbReference type="OrthoDB" id="3210980at2"/>
<dbReference type="Pfam" id="PF11452">
    <property type="entry name" value="DUF3000"/>
    <property type="match status" value="1"/>
</dbReference>
<evidence type="ECO:0000313" key="1">
    <source>
        <dbReference type="EMBL" id="PWF24566.1"/>
    </source>
</evidence>
<dbReference type="InterPro" id="IPR021555">
    <property type="entry name" value="DUF3000"/>
</dbReference>
<keyword evidence="2" id="KW-1185">Reference proteome</keyword>
<dbReference type="Proteomes" id="UP000245283">
    <property type="component" value="Unassembled WGS sequence"/>
</dbReference>
<dbReference type="EMBL" id="QETB01000006">
    <property type="protein sequence ID" value="PWF24566.1"/>
    <property type="molecule type" value="Genomic_DNA"/>
</dbReference>
<comment type="caution">
    <text evidence="1">The sequence shown here is derived from an EMBL/GenBank/DDBJ whole genome shotgun (WGS) entry which is preliminary data.</text>
</comment>
<proteinExistence type="predicted"/>
<organism evidence="1 2">
    <name type="scientific">Ancrocorticia populi</name>
    <dbReference type="NCBI Taxonomy" id="2175228"/>
    <lineage>
        <taxon>Bacteria</taxon>
        <taxon>Bacillati</taxon>
        <taxon>Actinomycetota</taxon>
        <taxon>Actinomycetes</taxon>
        <taxon>Actinomycetales</taxon>
        <taxon>Actinomycetaceae</taxon>
        <taxon>Ancrocorticia</taxon>
    </lineage>
</organism>
<name>A0A2V1K042_9ACTO</name>
<protein>
    <submittedName>
        <fullName evidence="1">DUF3000 domain-containing protein</fullName>
    </submittedName>
</protein>
<dbReference type="RefSeq" id="WP_109094462.1">
    <property type="nucleotide sequence ID" value="NZ_CAMELQ010000017.1"/>
</dbReference>